<evidence type="ECO:0000256" key="1">
    <source>
        <dbReference type="SAM" id="MobiDB-lite"/>
    </source>
</evidence>
<dbReference type="AlphaFoldDB" id="A0A409YAC7"/>
<gene>
    <name evidence="2" type="ORF">CVT26_009308</name>
</gene>
<proteinExistence type="predicted"/>
<comment type="caution">
    <text evidence="2">The sequence shown here is derived from an EMBL/GenBank/DDBJ whole genome shotgun (WGS) entry which is preliminary data.</text>
</comment>
<name>A0A409YAC7_9AGAR</name>
<dbReference type="InParanoid" id="A0A409YAC7"/>
<evidence type="ECO:0000313" key="2">
    <source>
        <dbReference type="EMBL" id="PPQ99953.1"/>
    </source>
</evidence>
<organism evidence="2 3">
    <name type="scientific">Gymnopilus dilepis</name>
    <dbReference type="NCBI Taxonomy" id="231916"/>
    <lineage>
        <taxon>Eukaryota</taxon>
        <taxon>Fungi</taxon>
        <taxon>Dikarya</taxon>
        <taxon>Basidiomycota</taxon>
        <taxon>Agaricomycotina</taxon>
        <taxon>Agaricomycetes</taxon>
        <taxon>Agaricomycetidae</taxon>
        <taxon>Agaricales</taxon>
        <taxon>Agaricineae</taxon>
        <taxon>Hymenogastraceae</taxon>
        <taxon>Gymnopilus</taxon>
    </lineage>
</organism>
<protein>
    <submittedName>
        <fullName evidence="2">Uncharacterized protein</fullName>
    </submittedName>
</protein>
<evidence type="ECO:0000313" key="3">
    <source>
        <dbReference type="Proteomes" id="UP000284706"/>
    </source>
</evidence>
<keyword evidence="3" id="KW-1185">Reference proteome</keyword>
<feature type="region of interest" description="Disordered" evidence="1">
    <location>
        <begin position="162"/>
        <end position="210"/>
    </location>
</feature>
<dbReference type="EMBL" id="NHYE01001037">
    <property type="protein sequence ID" value="PPQ99953.1"/>
    <property type="molecule type" value="Genomic_DNA"/>
</dbReference>
<dbReference type="OrthoDB" id="3063983at2759"/>
<accession>A0A409YAC7</accession>
<dbReference type="Proteomes" id="UP000284706">
    <property type="component" value="Unassembled WGS sequence"/>
</dbReference>
<feature type="compositionally biased region" description="Basic residues" evidence="1">
    <location>
        <begin position="162"/>
        <end position="180"/>
    </location>
</feature>
<sequence length="235" mass="26670">MPGPLNLGRLGVVAIAIRQRIIPLDWIYYDKYRYTKHAVYARLGRHPPIAPYSTQIDPYTALGPDVFHLRRSGEYGFWFFQSAIMQTDSEVIKPTTEATPSAFIRLLAQITTTLHFIESVGATFILWLIPSLTPEPRIHHYISRSTSTTRVLSVDNSNNIHHRHHHHHHQHLVLRRSPPRHKGDSSGSSSVSPQKTLGSSDPIHQYLEEVNKALETGVHIPSCAENDSERRRNAA</sequence>
<reference evidence="2 3" key="1">
    <citation type="journal article" date="2018" name="Evol. Lett.">
        <title>Horizontal gene cluster transfer increased hallucinogenic mushroom diversity.</title>
        <authorList>
            <person name="Reynolds H.T."/>
            <person name="Vijayakumar V."/>
            <person name="Gluck-Thaler E."/>
            <person name="Korotkin H.B."/>
            <person name="Matheny P.B."/>
            <person name="Slot J.C."/>
        </authorList>
    </citation>
    <scope>NUCLEOTIDE SEQUENCE [LARGE SCALE GENOMIC DNA]</scope>
    <source>
        <strain evidence="2 3">SRW20</strain>
    </source>
</reference>